<name>A0ABM8Z7Z8_9LACO</name>
<sequence length="274" mass="32092">MGNFSDWYNWDLHIHTPETELNDNFQDENGHRENKEDVWKRYCKEINGYNADVLGITDYFSVNNYFKLKENRKKWGLRDDIVLMPNMELRVNDITSKKRAKGSGDSSFVNLHIIFDPNIDREYLDKFLRKLTVTDIDDKEINFKEDRDKIFINQEIKYLISTKDVIKALENVFGKNFSDKCLIMLPNTQDGIVLESGNGSQNGINFAKRYVSLLQARTNKAQEDIEYLRKKDNSYGKIFSVVTGSDAHRLDDLENFSNRSRTWIKADKTFNGLK</sequence>
<reference evidence="1 2" key="1">
    <citation type="submission" date="2021-11" db="EMBL/GenBank/DDBJ databases">
        <authorList>
            <person name="Depoorter E."/>
        </authorList>
    </citation>
    <scope>NUCLEOTIDE SEQUENCE [LARGE SCALE GENOMIC DNA]</scope>
    <source>
        <strain evidence="1 2">LMG 24289</strain>
    </source>
</reference>
<accession>A0ABM8Z7Z8</accession>
<dbReference type="EMBL" id="CAKKNS010000004">
    <property type="protein sequence ID" value="CAH0416862.1"/>
    <property type="molecule type" value="Genomic_DNA"/>
</dbReference>
<dbReference type="SUPFAM" id="SSF89550">
    <property type="entry name" value="PHP domain-like"/>
    <property type="match status" value="1"/>
</dbReference>
<dbReference type="Proteomes" id="UP000789707">
    <property type="component" value="Unassembled WGS sequence"/>
</dbReference>
<dbReference type="Gene3D" id="3.20.20.140">
    <property type="entry name" value="Metal-dependent hydrolases"/>
    <property type="match status" value="1"/>
</dbReference>
<proteinExistence type="predicted"/>
<dbReference type="InterPro" id="IPR016195">
    <property type="entry name" value="Pol/histidinol_Pase-like"/>
</dbReference>
<dbReference type="RefSeq" id="WP_230096899.1">
    <property type="nucleotide sequence ID" value="NZ_CAKKNS010000004.1"/>
</dbReference>
<keyword evidence="2" id="KW-1185">Reference proteome</keyword>
<organism evidence="1 2">
    <name type="scientific">Periweissella fabaria</name>
    <dbReference type="NCBI Taxonomy" id="546157"/>
    <lineage>
        <taxon>Bacteria</taxon>
        <taxon>Bacillati</taxon>
        <taxon>Bacillota</taxon>
        <taxon>Bacilli</taxon>
        <taxon>Lactobacillales</taxon>
        <taxon>Lactobacillaceae</taxon>
        <taxon>Periweissella</taxon>
    </lineage>
</organism>
<gene>
    <name evidence="1" type="ORF">WFA24289_01175</name>
</gene>
<protein>
    <submittedName>
        <fullName evidence="1">Uncharacterized protein</fullName>
    </submittedName>
</protein>
<evidence type="ECO:0000313" key="1">
    <source>
        <dbReference type="EMBL" id="CAH0416862.1"/>
    </source>
</evidence>
<comment type="caution">
    <text evidence="1">The sequence shown here is derived from an EMBL/GenBank/DDBJ whole genome shotgun (WGS) entry which is preliminary data.</text>
</comment>
<evidence type="ECO:0000313" key="2">
    <source>
        <dbReference type="Proteomes" id="UP000789707"/>
    </source>
</evidence>